<dbReference type="InterPro" id="IPR055566">
    <property type="entry name" value="ARM_LIN"/>
</dbReference>
<evidence type="ECO:0000256" key="1">
    <source>
        <dbReference type="SAM" id="MobiDB-lite"/>
    </source>
</evidence>
<gene>
    <name evidence="3" type="ORF">ZEAMMB73_Zm00001d033657</name>
</gene>
<protein>
    <submittedName>
        <fullName evidence="3">Histone acetyltransferase type B catalytic subunit</fullName>
    </submittedName>
</protein>
<dbReference type="EMBL" id="CM007647">
    <property type="protein sequence ID" value="ONM08313.1"/>
    <property type="molecule type" value="Genomic_DNA"/>
</dbReference>
<dbReference type="GO" id="GO:0016740">
    <property type="term" value="F:transferase activity"/>
    <property type="evidence" value="ECO:0007669"/>
    <property type="project" value="UniProtKB-KW"/>
</dbReference>
<name>A0A1D6L1B0_MAIZE</name>
<sequence>MARGSGTRPRRLLEQRNPTERSNANLQSQIRAARKVGLLMELVCLRRREMVELLLHGTRAESIVEAMDVLLEYLRSLPAEEQAPIAVLLMCLDALVEPNRNITYKEEAIKTIARSLRCCLSEDTAVPSTRRTLLLLLRRPSRRGLDAGTCRLRRPLTGHHYHS</sequence>
<dbReference type="PANTHER" id="PTHR35549:SF1">
    <property type="entry name" value="OS04G0584500 PROTEIN"/>
    <property type="match status" value="1"/>
</dbReference>
<feature type="region of interest" description="Disordered" evidence="1">
    <location>
        <begin position="1"/>
        <end position="24"/>
    </location>
</feature>
<evidence type="ECO:0000259" key="2">
    <source>
        <dbReference type="Pfam" id="PF23628"/>
    </source>
</evidence>
<organism evidence="3">
    <name type="scientific">Zea mays</name>
    <name type="common">Maize</name>
    <dbReference type="NCBI Taxonomy" id="4577"/>
    <lineage>
        <taxon>Eukaryota</taxon>
        <taxon>Viridiplantae</taxon>
        <taxon>Streptophyta</taxon>
        <taxon>Embryophyta</taxon>
        <taxon>Tracheophyta</taxon>
        <taxon>Spermatophyta</taxon>
        <taxon>Magnoliopsida</taxon>
        <taxon>Liliopsida</taxon>
        <taxon>Poales</taxon>
        <taxon>Poaceae</taxon>
        <taxon>PACMAD clade</taxon>
        <taxon>Panicoideae</taxon>
        <taxon>Andropogonodae</taxon>
        <taxon>Andropogoneae</taxon>
        <taxon>Tripsacinae</taxon>
        <taxon>Zea</taxon>
    </lineage>
</organism>
<keyword evidence="3" id="KW-0808">Transferase</keyword>
<reference evidence="3" key="1">
    <citation type="submission" date="2015-12" db="EMBL/GenBank/DDBJ databases">
        <title>Update maize B73 reference genome by single molecule sequencing technologies.</title>
        <authorList>
            <consortium name="Maize Genome Sequencing Project"/>
            <person name="Ware D."/>
        </authorList>
    </citation>
    <scope>NUCLEOTIDE SEQUENCE [LARGE SCALE GENOMIC DNA]</scope>
    <source>
        <tissue evidence="3">Seedling</tissue>
    </source>
</reference>
<dbReference type="EMBL" id="CM007647">
    <property type="protein sequence ID" value="ONM08303.1"/>
    <property type="molecule type" value="Genomic_DNA"/>
</dbReference>
<evidence type="ECO:0000313" key="3">
    <source>
        <dbReference type="EMBL" id="ONM08313.1"/>
    </source>
</evidence>
<dbReference type="ExpressionAtlas" id="A0A1D6L1B0">
    <property type="expression patterns" value="baseline and differential"/>
</dbReference>
<proteinExistence type="predicted"/>
<accession>A0A1D6L1B0</accession>
<dbReference type="AlphaFoldDB" id="A0A1D6L1B0"/>
<feature type="domain" description="Putative E3 ubiquitin-protein ligase LIN ARM-like" evidence="2">
    <location>
        <begin position="32"/>
        <end position="144"/>
    </location>
</feature>
<dbReference type="EMBL" id="CM007647">
    <property type="protein sequence ID" value="ONM08309.1"/>
    <property type="molecule type" value="Genomic_DNA"/>
</dbReference>
<dbReference type="EMBL" id="CM007647">
    <property type="protein sequence ID" value="ONM08341.1"/>
    <property type="molecule type" value="Genomic_DNA"/>
</dbReference>
<dbReference type="PANTHER" id="PTHR35549">
    <property type="entry name" value="OS04G0584500 PROTEIN"/>
    <property type="match status" value="1"/>
</dbReference>
<dbReference type="EMBL" id="CM007647">
    <property type="protein sequence ID" value="ONM08343.1"/>
    <property type="molecule type" value="Genomic_DNA"/>
</dbReference>
<dbReference type="Pfam" id="PF23628">
    <property type="entry name" value="ARM_LIN_C"/>
    <property type="match status" value="1"/>
</dbReference>